<dbReference type="RefSeq" id="WP_345340646.1">
    <property type="nucleotide sequence ID" value="NZ_BAABLI010000015.1"/>
</dbReference>
<gene>
    <name evidence="1" type="ORF">ACFSJ3_15910</name>
</gene>
<organism evidence="1 2">
    <name type="scientific">Corallincola platygyrae</name>
    <dbReference type="NCBI Taxonomy" id="1193278"/>
    <lineage>
        <taxon>Bacteria</taxon>
        <taxon>Pseudomonadati</taxon>
        <taxon>Pseudomonadota</taxon>
        <taxon>Gammaproteobacteria</taxon>
        <taxon>Alteromonadales</taxon>
        <taxon>Psychromonadaceae</taxon>
        <taxon>Corallincola</taxon>
    </lineage>
</organism>
<dbReference type="Proteomes" id="UP001597380">
    <property type="component" value="Unassembled WGS sequence"/>
</dbReference>
<evidence type="ECO:0000313" key="1">
    <source>
        <dbReference type="EMBL" id="MFD2097484.1"/>
    </source>
</evidence>
<reference evidence="2" key="1">
    <citation type="journal article" date="2019" name="Int. J. Syst. Evol. Microbiol.">
        <title>The Global Catalogue of Microorganisms (GCM) 10K type strain sequencing project: providing services to taxonomists for standard genome sequencing and annotation.</title>
        <authorList>
            <consortium name="The Broad Institute Genomics Platform"/>
            <consortium name="The Broad Institute Genome Sequencing Center for Infectious Disease"/>
            <person name="Wu L."/>
            <person name="Ma J."/>
        </authorList>
    </citation>
    <scope>NUCLEOTIDE SEQUENCE [LARGE SCALE GENOMIC DNA]</scope>
    <source>
        <strain evidence="2">CGMCC 1.10992</strain>
    </source>
</reference>
<protein>
    <recommendedName>
        <fullName evidence="3">Penicillin-binding protein activator LpoB</fullName>
    </recommendedName>
</protein>
<sequence>MPELVGFFFIALSGCAQLDEWTKPNVQRLVVDPGFTPDRLVVDGIDSATFKNPTTNTKVSEDALAVQLITAIREKRKEFKVAVGSRYRVHAKLLENNVSKRTDDLDPDIYKYTTRTVKVSYVITDSANGDAEVWSGMIETSDERLASYKREKKQRTLKSWLRPL</sequence>
<keyword evidence="2" id="KW-1185">Reference proteome</keyword>
<evidence type="ECO:0000313" key="2">
    <source>
        <dbReference type="Proteomes" id="UP001597380"/>
    </source>
</evidence>
<accession>A0ABW4XRL0</accession>
<comment type="caution">
    <text evidence="1">The sequence shown here is derived from an EMBL/GenBank/DDBJ whole genome shotgun (WGS) entry which is preliminary data.</text>
</comment>
<dbReference type="EMBL" id="JBHUHT010000017">
    <property type="protein sequence ID" value="MFD2097484.1"/>
    <property type="molecule type" value="Genomic_DNA"/>
</dbReference>
<evidence type="ECO:0008006" key="3">
    <source>
        <dbReference type="Google" id="ProtNLM"/>
    </source>
</evidence>
<name>A0ABW4XRL0_9GAMM</name>
<proteinExistence type="predicted"/>